<organism evidence="1 2">
    <name type="scientific">Mikania micrantha</name>
    <name type="common">bitter vine</name>
    <dbReference type="NCBI Taxonomy" id="192012"/>
    <lineage>
        <taxon>Eukaryota</taxon>
        <taxon>Viridiplantae</taxon>
        <taxon>Streptophyta</taxon>
        <taxon>Embryophyta</taxon>
        <taxon>Tracheophyta</taxon>
        <taxon>Spermatophyta</taxon>
        <taxon>Magnoliopsida</taxon>
        <taxon>eudicotyledons</taxon>
        <taxon>Gunneridae</taxon>
        <taxon>Pentapetalae</taxon>
        <taxon>asterids</taxon>
        <taxon>campanulids</taxon>
        <taxon>Asterales</taxon>
        <taxon>Asteraceae</taxon>
        <taxon>Asteroideae</taxon>
        <taxon>Heliantheae alliance</taxon>
        <taxon>Eupatorieae</taxon>
        <taxon>Mikania</taxon>
    </lineage>
</organism>
<gene>
    <name evidence="1" type="ORF">E3N88_22118</name>
</gene>
<sequence length="91" mass="9725">MAGVKLVSSFIADQLSAVAARRGFATVIQGSVSGIMKGSGIAMMKKSSEESKNSTPWVPDPVTGCYRPEGQSNVVDAAELREVLKQKIRRN</sequence>
<name>A0A5N6NB52_9ASTR</name>
<dbReference type="EMBL" id="SZYD01000012">
    <property type="protein sequence ID" value="KAD4584517.1"/>
    <property type="molecule type" value="Genomic_DNA"/>
</dbReference>
<dbReference type="PANTHER" id="PTHR33509:SF41">
    <property type="entry name" value="LATE EMBRYOGENESIS ABUNDANT PROTEIN, LEA_3 SUBGROUP"/>
    <property type="match status" value="1"/>
</dbReference>
<proteinExistence type="predicted"/>
<dbReference type="OrthoDB" id="1936089at2759"/>
<reference evidence="1 2" key="1">
    <citation type="submission" date="2019-05" db="EMBL/GenBank/DDBJ databases">
        <title>Mikania micrantha, genome provides insights into the molecular mechanism of rapid growth.</title>
        <authorList>
            <person name="Liu B."/>
        </authorList>
    </citation>
    <scope>NUCLEOTIDE SEQUENCE [LARGE SCALE GENOMIC DNA]</scope>
    <source>
        <strain evidence="1">NLD-2019</strain>
        <tissue evidence="1">Leaf</tissue>
    </source>
</reference>
<dbReference type="Pfam" id="PF03242">
    <property type="entry name" value="LEA_3a"/>
    <property type="match status" value="1"/>
</dbReference>
<protein>
    <submittedName>
        <fullName evidence="1">Uncharacterized protein</fullName>
    </submittedName>
</protein>
<evidence type="ECO:0000313" key="1">
    <source>
        <dbReference type="EMBL" id="KAD4584517.1"/>
    </source>
</evidence>
<dbReference type="PANTHER" id="PTHR33509">
    <property type="entry name" value="LATE EMBRYOGENIS ABUNDANT PROTEIN 2-RELATED"/>
    <property type="match status" value="1"/>
</dbReference>
<accession>A0A5N6NB52</accession>
<dbReference type="AlphaFoldDB" id="A0A5N6NB52"/>
<keyword evidence="2" id="KW-1185">Reference proteome</keyword>
<dbReference type="GO" id="GO:0005739">
    <property type="term" value="C:mitochondrion"/>
    <property type="evidence" value="ECO:0007669"/>
    <property type="project" value="TreeGrafter"/>
</dbReference>
<dbReference type="Proteomes" id="UP000326396">
    <property type="component" value="Linkage Group LG2"/>
</dbReference>
<comment type="caution">
    <text evidence="1">The sequence shown here is derived from an EMBL/GenBank/DDBJ whole genome shotgun (WGS) entry which is preliminary data.</text>
</comment>
<dbReference type="InterPro" id="IPR004926">
    <property type="entry name" value="LEA_3a"/>
</dbReference>
<dbReference type="GO" id="GO:0006950">
    <property type="term" value="P:response to stress"/>
    <property type="evidence" value="ECO:0007669"/>
    <property type="project" value="TreeGrafter"/>
</dbReference>
<evidence type="ECO:0000313" key="2">
    <source>
        <dbReference type="Proteomes" id="UP000326396"/>
    </source>
</evidence>